<dbReference type="AlphaFoldDB" id="A0A6J4VP85"/>
<dbReference type="PANTHER" id="PTHR43249:SF1">
    <property type="entry name" value="D-GLUCOSIDE 3-DEHYDROGENASE"/>
    <property type="match status" value="1"/>
</dbReference>
<reference evidence="3" key="1">
    <citation type="submission" date="2020-02" db="EMBL/GenBank/DDBJ databases">
        <authorList>
            <person name="Meier V. D."/>
        </authorList>
    </citation>
    <scope>NUCLEOTIDE SEQUENCE</scope>
    <source>
        <strain evidence="3">AVDCRST_MAG18</strain>
    </source>
</reference>
<dbReference type="GO" id="GO:0000166">
    <property type="term" value="F:nucleotide binding"/>
    <property type="evidence" value="ECO:0007669"/>
    <property type="project" value="InterPro"/>
</dbReference>
<dbReference type="InterPro" id="IPR036291">
    <property type="entry name" value="NAD(P)-bd_dom_sf"/>
</dbReference>
<feature type="domain" description="Gfo/Idh/MocA-like oxidoreductase N-terminal" evidence="1">
    <location>
        <begin position="7"/>
        <end position="119"/>
    </location>
</feature>
<organism evidence="3">
    <name type="scientific">uncultured Thermomicrobiales bacterium</name>
    <dbReference type="NCBI Taxonomy" id="1645740"/>
    <lineage>
        <taxon>Bacteria</taxon>
        <taxon>Pseudomonadati</taxon>
        <taxon>Thermomicrobiota</taxon>
        <taxon>Thermomicrobia</taxon>
        <taxon>Thermomicrobiales</taxon>
        <taxon>environmental samples</taxon>
    </lineage>
</organism>
<dbReference type="Gene3D" id="3.40.50.720">
    <property type="entry name" value="NAD(P)-binding Rossmann-like Domain"/>
    <property type="match status" value="1"/>
</dbReference>
<dbReference type="InterPro" id="IPR000683">
    <property type="entry name" value="Gfo/Idh/MocA-like_OxRdtase_N"/>
</dbReference>
<evidence type="ECO:0000259" key="2">
    <source>
        <dbReference type="Pfam" id="PF22725"/>
    </source>
</evidence>
<dbReference type="EMBL" id="CADCWN010000245">
    <property type="protein sequence ID" value="CAA9581803.1"/>
    <property type="molecule type" value="Genomic_DNA"/>
</dbReference>
<dbReference type="PANTHER" id="PTHR43249">
    <property type="entry name" value="UDP-N-ACETYL-2-AMINO-2-DEOXY-D-GLUCURONATE OXIDASE"/>
    <property type="match status" value="1"/>
</dbReference>
<accession>A0A6J4VP85</accession>
<sequence>MMERKVRAGIIGCGGIAKTHAAALAGLPEATFAACCDVDEARARALAEQYDVPHVFTDVGELLRSDTVDMVTICTPHPSHAGLVIAAAEAGVHVLCEKPLTIDLGEADRMVEAAERAGIKFGGIFQRRFWPAAQRIHRAVEAGELGRMTLAECQVRIWRPREYFARDAWRGKWTTEGGGALMNQAVHAIDLFQWYMGPITEIFGRYATLLHGDYIDVEDTVVATVVFANGALGIIEAATTVKPDLGFKVAVHGTSNAMVSVWEQPEGVAGVNDLWTIAGQEEHIDVFADGREKEPGFPEFHRLQIADFVRAVQEDREPAVTGAEARKALEIILAIYHSSRTGLPVRFPLDRAALVAAQA</sequence>
<feature type="domain" description="GFO/IDH/MocA-like oxidoreductase" evidence="2">
    <location>
        <begin position="134"/>
        <end position="255"/>
    </location>
</feature>
<dbReference type="Pfam" id="PF01408">
    <property type="entry name" value="GFO_IDH_MocA"/>
    <property type="match status" value="1"/>
</dbReference>
<evidence type="ECO:0008006" key="4">
    <source>
        <dbReference type="Google" id="ProtNLM"/>
    </source>
</evidence>
<gene>
    <name evidence="3" type="ORF">AVDCRST_MAG18-3248</name>
</gene>
<dbReference type="InterPro" id="IPR052515">
    <property type="entry name" value="Gfo/Idh/MocA_Oxidoreductase"/>
</dbReference>
<dbReference type="InterPro" id="IPR055170">
    <property type="entry name" value="GFO_IDH_MocA-like_dom"/>
</dbReference>
<dbReference type="SUPFAM" id="SSF55347">
    <property type="entry name" value="Glyceraldehyde-3-phosphate dehydrogenase-like, C-terminal domain"/>
    <property type="match status" value="1"/>
</dbReference>
<evidence type="ECO:0000313" key="3">
    <source>
        <dbReference type="EMBL" id="CAA9581803.1"/>
    </source>
</evidence>
<dbReference type="Pfam" id="PF22725">
    <property type="entry name" value="GFO_IDH_MocA_C3"/>
    <property type="match status" value="1"/>
</dbReference>
<evidence type="ECO:0000259" key="1">
    <source>
        <dbReference type="Pfam" id="PF01408"/>
    </source>
</evidence>
<proteinExistence type="predicted"/>
<dbReference type="SUPFAM" id="SSF51735">
    <property type="entry name" value="NAD(P)-binding Rossmann-fold domains"/>
    <property type="match status" value="1"/>
</dbReference>
<protein>
    <recommendedName>
        <fullName evidence="4">Gfo/Idh/MocA family oxidoreductase</fullName>
    </recommendedName>
</protein>
<name>A0A6J4VP85_9BACT</name>
<dbReference type="Gene3D" id="3.30.360.10">
    <property type="entry name" value="Dihydrodipicolinate Reductase, domain 2"/>
    <property type="match status" value="1"/>
</dbReference>